<feature type="chain" id="PRO_5014191912" evidence="1">
    <location>
        <begin position="36"/>
        <end position="61"/>
    </location>
</feature>
<sequence length="61" mass="6658">MPFRANSIHSIGSPANNQPAGLFLVSLLFLLMVCPHSPPGIEMMYPFLLLPLNPEPQGLID</sequence>
<comment type="caution">
    <text evidence="2">The sequence shown here is derived from an EMBL/GenBank/DDBJ whole genome shotgun (WGS) entry which is preliminary data.</text>
</comment>
<dbReference type="EMBL" id="MSFM01000005">
    <property type="protein sequence ID" value="PKY05228.1"/>
    <property type="molecule type" value="Genomic_DNA"/>
</dbReference>
<name>A0A2I1D5T8_ASPC2</name>
<dbReference type="RefSeq" id="XP_024693822.1">
    <property type="nucleotide sequence ID" value="XM_024837122.1"/>
</dbReference>
<dbReference type="Proteomes" id="UP000234254">
    <property type="component" value="Unassembled WGS sequence"/>
</dbReference>
<accession>A0A2I1D5T8</accession>
<organism evidence="2 3">
    <name type="scientific">Aspergillus campestris (strain IBT 28561)</name>
    <dbReference type="NCBI Taxonomy" id="1392248"/>
    <lineage>
        <taxon>Eukaryota</taxon>
        <taxon>Fungi</taxon>
        <taxon>Dikarya</taxon>
        <taxon>Ascomycota</taxon>
        <taxon>Pezizomycotina</taxon>
        <taxon>Eurotiomycetes</taxon>
        <taxon>Eurotiomycetidae</taxon>
        <taxon>Eurotiales</taxon>
        <taxon>Aspergillaceae</taxon>
        <taxon>Aspergillus</taxon>
        <taxon>Aspergillus subgen. Circumdati</taxon>
    </lineage>
</organism>
<feature type="signal peptide" evidence="1">
    <location>
        <begin position="1"/>
        <end position="35"/>
    </location>
</feature>
<evidence type="ECO:0000256" key="1">
    <source>
        <dbReference type="SAM" id="SignalP"/>
    </source>
</evidence>
<dbReference type="GeneID" id="36544646"/>
<protein>
    <submittedName>
        <fullName evidence="2">Uncharacterized protein</fullName>
    </submittedName>
</protein>
<keyword evidence="1" id="KW-0732">Signal</keyword>
<reference evidence="2" key="1">
    <citation type="submission" date="2016-12" db="EMBL/GenBank/DDBJ databases">
        <title>The genomes of Aspergillus section Nigri reveals drivers in fungal speciation.</title>
        <authorList>
            <consortium name="DOE Joint Genome Institute"/>
            <person name="Vesth T.C."/>
            <person name="Nybo J."/>
            <person name="Theobald S."/>
            <person name="Brandl J."/>
            <person name="Frisvad J.C."/>
            <person name="Nielsen K.F."/>
            <person name="Lyhne E.K."/>
            <person name="Kogle M.E."/>
            <person name="Kuo A."/>
            <person name="Riley R."/>
            <person name="Clum A."/>
            <person name="Nolan M."/>
            <person name="Lipzen A."/>
            <person name="Salamov A."/>
            <person name="Henrissat B."/>
            <person name="Wiebenga A."/>
            <person name="De vries R.P."/>
            <person name="Grigoriev I.V."/>
            <person name="Mortensen U.H."/>
            <person name="Andersen M.R."/>
            <person name="Baker S.E."/>
        </authorList>
    </citation>
    <scope>NUCLEOTIDE SEQUENCE</scope>
    <source>
        <strain evidence="2">IBT 28561</strain>
    </source>
</reference>
<proteinExistence type="predicted"/>
<evidence type="ECO:0000313" key="2">
    <source>
        <dbReference type="EMBL" id="PKY05228.1"/>
    </source>
</evidence>
<dbReference type="AlphaFoldDB" id="A0A2I1D5T8"/>
<dbReference type="VEuPathDB" id="FungiDB:P168DRAFT_290021"/>
<evidence type="ECO:0000313" key="3">
    <source>
        <dbReference type="Proteomes" id="UP000234254"/>
    </source>
</evidence>
<keyword evidence="3" id="KW-1185">Reference proteome</keyword>
<gene>
    <name evidence="2" type="ORF">P168DRAFT_290021</name>
</gene>